<accession>S2JNU7</accession>
<dbReference type="VEuPathDB" id="FungiDB:HMPREF1544_02901"/>
<dbReference type="AlphaFoldDB" id="S2JNU7"/>
<evidence type="ECO:0000313" key="1">
    <source>
        <dbReference type="EMBL" id="EPB90217.1"/>
    </source>
</evidence>
<keyword evidence="2" id="KW-1185">Reference proteome</keyword>
<evidence type="ECO:0000313" key="2">
    <source>
        <dbReference type="Proteomes" id="UP000014254"/>
    </source>
</evidence>
<protein>
    <submittedName>
        <fullName evidence="1">Uncharacterized protein</fullName>
    </submittedName>
</protein>
<sequence length="81" mass="9129">MYLEKIEKKDLVVEQDFETYPPKLSMNESLVEAVKLDQGAKISAAGFLTIESSTKVNKFTKSTVEIQPVQVNISNVLHHIH</sequence>
<gene>
    <name evidence="1" type="ORF">HMPREF1544_02901</name>
</gene>
<proteinExistence type="predicted"/>
<dbReference type="InParanoid" id="S2JNU7"/>
<reference evidence="2" key="1">
    <citation type="submission" date="2013-05" db="EMBL/GenBank/DDBJ databases">
        <title>The Genome sequence of Mucor circinelloides f. circinelloides 1006PhL.</title>
        <authorList>
            <consortium name="The Broad Institute Genomics Platform"/>
            <person name="Cuomo C."/>
            <person name="Earl A."/>
            <person name="Findley K."/>
            <person name="Lee S.C."/>
            <person name="Walker B."/>
            <person name="Young S."/>
            <person name="Zeng Q."/>
            <person name="Gargeya S."/>
            <person name="Fitzgerald M."/>
            <person name="Haas B."/>
            <person name="Abouelleil A."/>
            <person name="Allen A.W."/>
            <person name="Alvarado L."/>
            <person name="Arachchi H.M."/>
            <person name="Berlin A.M."/>
            <person name="Chapman S.B."/>
            <person name="Gainer-Dewar J."/>
            <person name="Goldberg J."/>
            <person name="Griggs A."/>
            <person name="Gujja S."/>
            <person name="Hansen M."/>
            <person name="Howarth C."/>
            <person name="Imamovic A."/>
            <person name="Ireland A."/>
            <person name="Larimer J."/>
            <person name="McCowan C."/>
            <person name="Murphy C."/>
            <person name="Pearson M."/>
            <person name="Poon T.W."/>
            <person name="Priest M."/>
            <person name="Roberts A."/>
            <person name="Saif S."/>
            <person name="Shea T."/>
            <person name="Sisk P."/>
            <person name="Sykes S."/>
            <person name="Wortman J."/>
            <person name="Nusbaum C."/>
            <person name="Birren B."/>
        </authorList>
    </citation>
    <scope>NUCLEOTIDE SEQUENCE [LARGE SCALE GENOMIC DNA]</scope>
    <source>
        <strain evidence="2">1006PhL</strain>
    </source>
</reference>
<dbReference type="Proteomes" id="UP000014254">
    <property type="component" value="Unassembled WGS sequence"/>
</dbReference>
<name>S2JNU7_MUCC1</name>
<organism evidence="1 2">
    <name type="scientific">Mucor circinelloides f. circinelloides (strain 1006PhL)</name>
    <name type="common">Mucormycosis agent</name>
    <name type="synonym">Calyptromyces circinelloides</name>
    <dbReference type="NCBI Taxonomy" id="1220926"/>
    <lineage>
        <taxon>Eukaryota</taxon>
        <taxon>Fungi</taxon>
        <taxon>Fungi incertae sedis</taxon>
        <taxon>Mucoromycota</taxon>
        <taxon>Mucoromycotina</taxon>
        <taxon>Mucoromycetes</taxon>
        <taxon>Mucorales</taxon>
        <taxon>Mucorineae</taxon>
        <taxon>Mucoraceae</taxon>
        <taxon>Mucor</taxon>
    </lineage>
</organism>
<dbReference type="EMBL" id="KE123923">
    <property type="protein sequence ID" value="EPB90217.1"/>
    <property type="molecule type" value="Genomic_DNA"/>
</dbReference>